<dbReference type="EMBL" id="BAAASG010000002">
    <property type="protein sequence ID" value="GAA2473992.1"/>
    <property type="molecule type" value="Genomic_DNA"/>
</dbReference>
<evidence type="ECO:0000256" key="2">
    <source>
        <dbReference type="SAM" id="MobiDB-lite"/>
    </source>
</evidence>
<dbReference type="RefSeq" id="WP_344398451.1">
    <property type="nucleotide sequence ID" value="NZ_BAAASG010000002.1"/>
</dbReference>
<dbReference type="PANTHER" id="PTHR46268:SF6">
    <property type="entry name" value="UNIVERSAL STRESS PROTEIN UP12"/>
    <property type="match status" value="1"/>
</dbReference>
<protein>
    <submittedName>
        <fullName evidence="4">Universal stress protein</fullName>
    </submittedName>
</protein>
<accession>A0ABP5Y653</accession>
<comment type="similarity">
    <text evidence="1">Belongs to the universal stress protein A family.</text>
</comment>
<organism evidence="4 5">
    <name type="scientific">Streptomyces longisporus</name>
    <dbReference type="NCBI Taxonomy" id="1948"/>
    <lineage>
        <taxon>Bacteria</taxon>
        <taxon>Bacillati</taxon>
        <taxon>Actinomycetota</taxon>
        <taxon>Actinomycetes</taxon>
        <taxon>Kitasatosporales</taxon>
        <taxon>Streptomycetaceae</taxon>
        <taxon>Streptomyces</taxon>
    </lineage>
</organism>
<feature type="domain" description="UspA" evidence="3">
    <location>
        <begin position="6"/>
        <end position="123"/>
    </location>
</feature>
<dbReference type="PRINTS" id="PR01438">
    <property type="entry name" value="UNVRSLSTRESS"/>
</dbReference>
<evidence type="ECO:0000313" key="4">
    <source>
        <dbReference type="EMBL" id="GAA2473992.1"/>
    </source>
</evidence>
<feature type="domain" description="UspA" evidence="3">
    <location>
        <begin position="134"/>
        <end position="274"/>
    </location>
</feature>
<dbReference type="SUPFAM" id="SSF52402">
    <property type="entry name" value="Adenine nucleotide alpha hydrolases-like"/>
    <property type="match status" value="2"/>
</dbReference>
<dbReference type="PANTHER" id="PTHR46268">
    <property type="entry name" value="STRESS RESPONSE PROTEIN NHAX"/>
    <property type="match status" value="1"/>
</dbReference>
<proteinExistence type="inferred from homology"/>
<evidence type="ECO:0000256" key="1">
    <source>
        <dbReference type="ARBA" id="ARBA00008791"/>
    </source>
</evidence>
<keyword evidence="5" id="KW-1185">Reference proteome</keyword>
<evidence type="ECO:0000313" key="5">
    <source>
        <dbReference type="Proteomes" id="UP001501777"/>
    </source>
</evidence>
<dbReference type="Proteomes" id="UP001501777">
    <property type="component" value="Unassembled WGS sequence"/>
</dbReference>
<dbReference type="Gene3D" id="3.40.50.620">
    <property type="entry name" value="HUPs"/>
    <property type="match status" value="2"/>
</dbReference>
<sequence length="276" mass="29201">MTAQYVVVGVDGTLTAVRALDWAAQEAVRRHAALRIVDAVRDQDEAGPILASAAARIRAHHPDLQVETASPVSGPAQALIRESDGAALTVVGNRGLGGFTGLLFGSVSLRLAAHIRSPLLVVRGDHRCDDGREVLLGLAGDADADAAAYAFQEAERRGTRLRVLHSWSHRHVTPEVPSPVPATSPGQRELGQRGATEEAVPRFALSELREQHPQVGVEAHAVTAGPAHALLEATREAGVVVIGVHRHAERPGPHLGHVVHTLLHRSHCPVVLVPTG</sequence>
<dbReference type="InterPro" id="IPR006016">
    <property type="entry name" value="UspA"/>
</dbReference>
<gene>
    <name evidence="4" type="ORF">GCM10010276_06320</name>
</gene>
<dbReference type="Pfam" id="PF00582">
    <property type="entry name" value="Usp"/>
    <property type="match status" value="2"/>
</dbReference>
<comment type="caution">
    <text evidence="4">The sequence shown here is derived from an EMBL/GenBank/DDBJ whole genome shotgun (WGS) entry which is preliminary data.</text>
</comment>
<dbReference type="InterPro" id="IPR014729">
    <property type="entry name" value="Rossmann-like_a/b/a_fold"/>
</dbReference>
<dbReference type="InterPro" id="IPR006015">
    <property type="entry name" value="Universal_stress_UspA"/>
</dbReference>
<feature type="region of interest" description="Disordered" evidence="2">
    <location>
        <begin position="172"/>
        <end position="195"/>
    </location>
</feature>
<name>A0ABP5Y653_STRLO</name>
<reference evidence="5" key="1">
    <citation type="journal article" date="2019" name="Int. J. Syst. Evol. Microbiol.">
        <title>The Global Catalogue of Microorganisms (GCM) 10K type strain sequencing project: providing services to taxonomists for standard genome sequencing and annotation.</title>
        <authorList>
            <consortium name="The Broad Institute Genomics Platform"/>
            <consortium name="The Broad Institute Genome Sequencing Center for Infectious Disease"/>
            <person name="Wu L."/>
            <person name="Ma J."/>
        </authorList>
    </citation>
    <scope>NUCLEOTIDE SEQUENCE [LARGE SCALE GENOMIC DNA]</scope>
    <source>
        <strain evidence="5">JCM 4395</strain>
    </source>
</reference>
<evidence type="ECO:0000259" key="3">
    <source>
        <dbReference type="Pfam" id="PF00582"/>
    </source>
</evidence>